<proteinExistence type="predicted"/>
<evidence type="ECO:0000313" key="3">
    <source>
        <dbReference type="Proteomes" id="UP000184418"/>
    </source>
</evidence>
<dbReference type="STRING" id="1121955.SAMN02745146_1542"/>
<evidence type="ECO:0000256" key="1">
    <source>
        <dbReference type="SAM" id="MobiDB-lite"/>
    </source>
</evidence>
<accession>A0A1M6E3I8</accession>
<dbReference type="AlphaFoldDB" id="A0A1M6E3I8"/>
<sequence length="98" mass="11111">MQPDLQPIETVEKESLSDLHYSPADVLTDPKDRRQRHHDAERALTLGNAHHSKVNIYFQTADGATKRVYTTVWAADDEHLSLKSGGSLPLRAVLRFEF</sequence>
<dbReference type="OrthoDB" id="982075at2"/>
<feature type="region of interest" description="Disordered" evidence="1">
    <location>
        <begin position="1"/>
        <end position="45"/>
    </location>
</feature>
<name>A0A1M6E3I8_9BACT</name>
<keyword evidence="3" id="KW-1185">Reference proteome</keyword>
<gene>
    <name evidence="2" type="ORF">SAMN02745146_1542</name>
</gene>
<feature type="compositionally biased region" description="Basic and acidic residues" evidence="1">
    <location>
        <begin position="28"/>
        <end position="42"/>
    </location>
</feature>
<organism evidence="2 3">
    <name type="scientific">Hymenobacter daecheongensis DSM 21074</name>
    <dbReference type="NCBI Taxonomy" id="1121955"/>
    <lineage>
        <taxon>Bacteria</taxon>
        <taxon>Pseudomonadati</taxon>
        <taxon>Bacteroidota</taxon>
        <taxon>Cytophagia</taxon>
        <taxon>Cytophagales</taxon>
        <taxon>Hymenobacteraceae</taxon>
        <taxon>Hymenobacter</taxon>
    </lineage>
</organism>
<dbReference type="EMBL" id="FQYN01000003">
    <property type="protein sequence ID" value="SHI80062.1"/>
    <property type="molecule type" value="Genomic_DNA"/>
</dbReference>
<reference evidence="2 3" key="1">
    <citation type="submission" date="2016-11" db="EMBL/GenBank/DDBJ databases">
        <authorList>
            <person name="Jaros S."/>
            <person name="Januszkiewicz K."/>
            <person name="Wedrychowicz H."/>
        </authorList>
    </citation>
    <scope>NUCLEOTIDE SEQUENCE [LARGE SCALE GENOMIC DNA]</scope>
    <source>
        <strain evidence="2 3">DSM 21074</strain>
    </source>
</reference>
<evidence type="ECO:0000313" key="2">
    <source>
        <dbReference type="EMBL" id="SHI80062.1"/>
    </source>
</evidence>
<dbReference type="RefSeq" id="WP_073107403.1">
    <property type="nucleotide sequence ID" value="NZ_FQYN01000003.1"/>
</dbReference>
<dbReference type="Proteomes" id="UP000184418">
    <property type="component" value="Unassembled WGS sequence"/>
</dbReference>
<protein>
    <submittedName>
        <fullName evidence="2">Uncharacterized protein</fullName>
    </submittedName>
</protein>